<accession>A0A821GPG8</accession>
<sequence length="60" mass="6362">SMNIDPATKLMELFNGKIASFTNANGAAGQLNDFLGPYQQFLTQQLQAHLASTSSLSSTA</sequence>
<dbReference type="EMBL" id="CAJOBG010092870">
    <property type="protein sequence ID" value="CAF4671831.1"/>
    <property type="molecule type" value="Genomic_DNA"/>
</dbReference>
<gene>
    <name evidence="1" type="ORF">OVN521_LOCUS47433</name>
</gene>
<keyword evidence="2" id="KW-1185">Reference proteome</keyword>
<proteinExistence type="predicted"/>
<evidence type="ECO:0000313" key="2">
    <source>
        <dbReference type="Proteomes" id="UP000663866"/>
    </source>
</evidence>
<comment type="caution">
    <text evidence="1">The sequence shown here is derived from an EMBL/GenBank/DDBJ whole genome shotgun (WGS) entry which is preliminary data.</text>
</comment>
<feature type="non-terminal residue" evidence="1">
    <location>
        <position position="60"/>
    </location>
</feature>
<evidence type="ECO:0000313" key="1">
    <source>
        <dbReference type="EMBL" id="CAF4671831.1"/>
    </source>
</evidence>
<protein>
    <submittedName>
        <fullName evidence="1">Uncharacterized protein</fullName>
    </submittedName>
</protein>
<name>A0A821GPG8_9BILA</name>
<dbReference type="Proteomes" id="UP000663866">
    <property type="component" value="Unassembled WGS sequence"/>
</dbReference>
<feature type="non-terminal residue" evidence="1">
    <location>
        <position position="1"/>
    </location>
</feature>
<dbReference type="AlphaFoldDB" id="A0A821GPG8"/>
<reference evidence="1" key="1">
    <citation type="submission" date="2021-02" db="EMBL/GenBank/DDBJ databases">
        <authorList>
            <person name="Nowell W R."/>
        </authorList>
    </citation>
    <scope>NUCLEOTIDE SEQUENCE</scope>
</reference>
<organism evidence="1 2">
    <name type="scientific">Rotaria magnacalcarata</name>
    <dbReference type="NCBI Taxonomy" id="392030"/>
    <lineage>
        <taxon>Eukaryota</taxon>
        <taxon>Metazoa</taxon>
        <taxon>Spiralia</taxon>
        <taxon>Gnathifera</taxon>
        <taxon>Rotifera</taxon>
        <taxon>Eurotatoria</taxon>
        <taxon>Bdelloidea</taxon>
        <taxon>Philodinida</taxon>
        <taxon>Philodinidae</taxon>
        <taxon>Rotaria</taxon>
    </lineage>
</organism>